<feature type="compositionally biased region" description="Polar residues" evidence="1">
    <location>
        <begin position="1"/>
        <end position="17"/>
    </location>
</feature>
<evidence type="ECO:0000256" key="1">
    <source>
        <dbReference type="SAM" id="MobiDB-lite"/>
    </source>
</evidence>
<dbReference type="Proteomes" id="UP000887569">
    <property type="component" value="Unplaced"/>
</dbReference>
<protein>
    <submittedName>
        <fullName evidence="3">Uncharacterized protein</fullName>
    </submittedName>
</protein>
<accession>A0A915ANF5</accession>
<sequence length="256" mass="28646">MNETTPASEIVNTAQCKEQNELSDEASSHDEIDISEPFPQLHSQSPAIRSETLDRPMKIWAMEHGTSSRWRTPLPKHVEKEAFHGDRRMSDATIAPHDGLLQFDCPEAVISIIDSVFTGSLAHTDHKNALRTVQMDRRRLESDGCCLGAADVVKTPFIGRREVIERISKRDNSRRNFGLQLSKACTVNPVLLDDDESASNRPSDVSSWRYLNPEALALQAKETAELSYSGDLNAKVMADSNGFSMKLRGKKTFYEI</sequence>
<feature type="region of interest" description="Disordered" evidence="1">
    <location>
        <begin position="1"/>
        <end position="30"/>
    </location>
</feature>
<evidence type="ECO:0000313" key="2">
    <source>
        <dbReference type="Proteomes" id="UP000887569"/>
    </source>
</evidence>
<dbReference type="AlphaFoldDB" id="A0A915ANF5"/>
<keyword evidence="2" id="KW-1185">Reference proteome</keyword>
<reference evidence="3" key="1">
    <citation type="submission" date="2022-11" db="UniProtKB">
        <authorList>
            <consortium name="WormBaseParasite"/>
        </authorList>
    </citation>
    <scope>IDENTIFICATION</scope>
</reference>
<organism evidence="2 3">
    <name type="scientific">Parascaris univalens</name>
    <name type="common">Nematode worm</name>
    <dbReference type="NCBI Taxonomy" id="6257"/>
    <lineage>
        <taxon>Eukaryota</taxon>
        <taxon>Metazoa</taxon>
        <taxon>Ecdysozoa</taxon>
        <taxon>Nematoda</taxon>
        <taxon>Chromadorea</taxon>
        <taxon>Rhabditida</taxon>
        <taxon>Spirurina</taxon>
        <taxon>Ascaridomorpha</taxon>
        <taxon>Ascaridoidea</taxon>
        <taxon>Ascarididae</taxon>
        <taxon>Parascaris</taxon>
    </lineage>
</organism>
<name>A0A915ANF5_PARUN</name>
<evidence type="ECO:0000313" key="3">
    <source>
        <dbReference type="WBParaSite" id="PgR011_g134_t01"/>
    </source>
</evidence>
<dbReference type="WBParaSite" id="PgR011_g134_t01">
    <property type="protein sequence ID" value="PgR011_g134_t01"/>
    <property type="gene ID" value="PgR011_g134"/>
</dbReference>
<proteinExistence type="predicted"/>